<dbReference type="SUPFAM" id="SSF52266">
    <property type="entry name" value="SGNH hydrolase"/>
    <property type="match status" value="1"/>
</dbReference>
<dbReference type="RefSeq" id="WP_309560579.1">
    <property type="nucleotide sequence ID" value="NZ_JAVJIU010000001.1"/>
</dbReference>
<evidence type="ECO:0000313" key="2">
    <source>
        <dbReference type="EMBL" id="MDR5589704.1"/>
    </source>
</evidence>
<reference evidence="3" key="1">
    <citation type="submission" date="2023-07" db="EMBL/GenBank/DDBJ databases">
        <title>Christiangramia sp. SM2212., a novel bacterium of the family Flavobacteriaceae isolated from the sea sediment.</title>
        <authorList>
            <person name="Wang J."/>
            <person name="Zhang X."/>
        </authorList>
    </citation>
    <scope>NUCLEOTIDE SEQUENCE [LARGE SCALE GENOMIC DNA]</scope>
    <source>
        <strain evidence="3">SM2212</strain>
    </source>
</reference>
<evidence type="ECO:0000313" key="3">
    <source>
        <dbReference type="Proteomes" id="UP001257234"/>
    </source>
</evidence>
<name>A0ABU1EP06_9FLAO</name>
<keyword evidence="1" id="KW-1133">Transmembrane helix</keyword>
<gene>
    <name evidence="2" type="ORF">RE431_03575</name>
</gene>
<keyword evidence="1" id="KW-0472">Membrane</keyword>
<comment type="caution">
    <text evidence="2">The sequence shown here is derived from an EMBL/GenBank/DDBJ whole genome shotgun (WGS) entry which is preliminary data.</text>
</comment>
<accession>A0ABU1EP06</accession>
<evidence type="ECO:0000256" key="1">
    <source>
        <dbReference type="SAM" id="Phobius"/>
    </source>
</evidence>
<feature type="transmembrane region" description="Helical" evidence="1">
    <location>
        <begin position="9"/>
        <end position="30"/>
    </location>
</feature>
<dbReference type="Gene3D" id="3.40.50.1110">
    <property type="entry name" value="SGNH hydrolase"/>
    <property type="match status" value="1"/>
</dbReference>
<sequence>MKKSFIKLIYFFLFCGLIYAGLIFIVGNFAPQDFKRNLIYLKGGYGHTFSRLQDASKQKKNDVLILGSSLAYRGLDTRIFAGNGLKAFNLGSSAQTPMQTKLLLNIYLDIIQPDKVIYVVAPNDFTGNGLEASLDIVANLPEINFSTFSLLADNPQIKLFNTLLFSWLQSKTNFSLYDEPTRKGLDEYVRNGGFVERTVTYFEPVNKINFRTINVQEKQIEEFQEIMQILRKNNIEVLIVRPPVTSHSYNSIKNNDDFAEKISDLGDFKDYNLSLKLTDSLHFYDSRHLNQIGVQEFTQAVIQDLKVNFKNL</sequence>
<dbReference type="InterPro" id="IPR036514">
    <property type="entry name" value="SGNH_hydro_sf"/>
</dbReference>
<protein>
    <recommendedName>
        <fullName evidence="4">SGNH hydrolase-type esterase domain-containing protein</fullName>
    </recommendedName>
</protein>
<dbReference type="EMBL" id="JAVJIU010000001">
    <property type="protein sequence ID" value="MDR5589704.1"/>
    <property type="molecule type" value="Genomic_DNA"/>
</dbReference>
<proteinExistence type="predicted"/>
<organism evidence="2 3">
    <name type="scientific">Christiangramia sediminicola</name>
    <dbReference type="NCBI Taxonomy" id="3073267"/>
    <lineage>
        <taxon>Bacteria</taxon>
        <taxon>Pseudomonadati</taxon>
        <taxon>Bacteroidota</taxon>
        <taxon>Flavobacteriia</taxon>
        <taxon>Flavobacteriales</taxon>
        <taxon>Flavobacteriaceae</taxon>
        <taxon>Christiangramia</taxon>
    </lineage>
</organism>
<dbReference type="Proteomes" id="UP001257234">
    <property type="component" value="Unassembled WGS sequence"/>
</dbReference>
<keyword evidence="1" id="KW-0812">Transmembrane</keyword>
<evidence type="ECO:0008006" key="4">
    <source>
        <dbReference type="Google" id="ProtNLM"/>
    </source>
</evidence>
<keyword evidence="3" id="KW-1185">Reference proteome</keyword>